<feature type="domain" description="Endonuclease/exonuclease/phosphatase" evidence="2">
    <location>
        <begin position="93"/>
        <end position="302"/>
    </location>
</feature>
<dbReference type="SUPFAM" id="SSF56219">
    <property type="entry name" value="DNase I-like"/>
    <property type="match status" value="1"/>
</dbReference>
<keyword evidence="3" id="KW-0378">Hydrolase</keyword>
<dbReference type="Proteomes" id="UP000078406">
    <property type="component" value="Unassembled WGS sequence"/>
</dbReference>
<dbReference type="Pfam" id="PF03372">
    <property type="entry name" value="Exo_endo_phos"/>
    <property type="match status" value="1"/>
</dbReference>
<accession>A0A177Y2S3</accession>
<keyword evidence="1" id="KW-0472">Membrane</keyword>
<reference evidence="3 4" key="1">
    <citation type="journal article" date="2016" name="Syst. Appl. Microbiol.">
        <title>Vibrio bivalvicida sp. nov., a novel larval pathogen for bivalve molluscs reared in a hatchery.</title>
        <authorList>
            <person name="Dubert J."/>
            <person name="Romalde J.L."/>
            <person name="Prado S."/>
            <person name="Barja J.L."/>
        </authorList>
    </citation>
    <scope>NUCLEOTIDE SEQUENCE [LARGE SCALE GENOMIC DNA]</scope>
    <source>
        <strain evidence="3 4">605</strain>
    </source>
</reference>
<gene>
    <name evidence="3" type="ORF">APB76_07840</name>
</gene>
<comment type="caution">
    <text evidence="3">The sequence shown here is derived from an EMBL/GenBank/DDBJ whole genome shotgun (WGS) entry which is preliminary data.</text>
</comment>
<keyword evidence="1" id="KW-0812">Transmembrane</keyword>
<organism evidence="3 4">
    <name type="scientific">Vibrio bivalvicida</name>
    <dbReference type="NCBI Taxonomy" id="1276888"/>
    <lineage>
        <taxon>Bacteria</taxon>
        <taxon>Pseudomonadati</taxon>
        <taxon>Pseudomonadota</taxon>
        <taxon>Gammaproteobacteria</taxon>
        <taxon>Vibrionales</taxon>
        <taxon>Vibrionaceae</taxon>
        <taxon>Vibrio</taxon>
        <taxon>Vibrio oreintalis group</taxon>
    </lineage>
</organism>
<dbReference type="InterPro" id="IPR036691">
    <property type="entry name" value="Endo/exonu/phosph_ase_sf"/>
</dbReference>
<dbReference type="Gene3D" id="3.60.10.10">
    <property type="entry name" value="Endonuclease/exonuclease/phosphatase"/>
    <property type="match status" value="1"/>
</dbReference>
<name>A0A177Y2S3_9VIBR</name>
<keyword evidence="3" id="KW-0540">Nuclease</keyword>
<feature type="transmembrane region" description="Helical" evidence="1">
    <location>
        <begin position="57"/>
        <end position="74"/>
    </location>
</feature>
<evidence type="ECO:0000256" key="1">
    <source>
        <dbReference type="SAM" id="Phobius"/>
    </source>
</evidence>
<keyword evidence="3" id="KW-0255">Endonuclease</keyword>
<keyword evidence="1" id="KW-1133">Transmembrane helix</keyword>
<dbReference type="AlphaFoldDB" id="A0A177Y2S3"/>
<dbReference type="EMBL" id="LLEI02000021">
    <property type="protein sequence ID" value="OAJ95184.1"/>
    <property type="molecule type" value="Genomic_DNA"/>
</dbReference>
<dbReference type="GO" id="GO:0004519">
    <property type="term" value="F:endonuclease activity"/>
    <property type="evidence" value="ECO:0007669"/>
    <property type="project" value="UniProtKB-KW"/>
</dbReference>
<evidence type="ECO:0000259" key="2">
    <source>
        <dbReference type="Pfam" id="PF03372"/>
    </source>
</evidence>
<evidence type="ECO:0000313" key="4">
    <source>
        <dbReference type="Proteomes" id="UP000078406"/>
    </source>
</evidence>
<feature type="transmembrane region" description="Helical" evidence="1">
    <location>
        <begin position="6"/>
        <end position="24"/>
    </location>
</feature>
<dbReference type="RefSeq" id="WP_054962147.1">
    <property type="nucleotide sequence ID" value="NZ_LLEI02000021.1"/>
</dbReference>
<feature type="transmembrane region" description="Helical" evidence="1">
    <location>
        <begin position="33"/>
        <end position="51"/>
    </location>
</feature>
<dbReference type="InterPro" id="IPR005135">
    <property type="entry name" value="Endo/exonuclease/phosphatase"/>
</dbReference>
<protein>
    <submittedName>
        <fullName evidence="3">Endonuclease</fullName>
    </submittedName>
</protein>
<proteinExistence type="predicted"/>
<sequence length="311" mass="35724">MLKRGLFWLIVFCPTLFWLGLSFYESTWWIENLVAFPAIFLVTYWIMFGILLSCKQWAAALVCLISSGVFYLLTPNSTRILTANCVNPITVTQFNLYYDNDNVNGFINYLLVNSSDLVILQEVAPEIGDKLRMLDDVYPFYYGGQEGIGYPSSQMVLSRSPLKEMSVFMTPDEQAIIRGTWHPNKHIDITLMVAHPTSPRTKELWYRRNAIIRTIESLNQLYPSDEVLVVGDFNLSSVSLRFSKMFPSFQTAPVASWPNWANQFQTPDFTMIAIDHLWLKSSQSGRRICERRSIEKPNGSDHKIVVTKIGY</sequence>
<evidence type="ECO:0000313" key="3">
    <source>
        <dbReference type="EMBL" id="OAJ95184.1"/>
    </source>
</evidence>